<evidence type="ECO:0000259" key="1">
    <source>
        <dbReference type="Pfam" id="PF03354"/>
    </source>
</evidence>
<dbReference type="InterPro" id="IPR046461">
    <property type="entry name" value="TerL_ATPase"/>
</dbReference>
<dbReference type="PANTHER" id="PTHR41287:SF1">
    <property type="entry name" value="PROTEIN YMFN"/>
    <property type="match status" value="1"/>
</dbReference>
<proteinExistence type="predicted"/>
<dbReference type="EMBL" id="WOAA01000031">
    <property type="protein sequence ID" value="MUG68652.1"/>
    <property type="molecule type" value="Genomic_DNA"/>
</dbReference>
<dbReference type="InterPro" id="IPR046462">
    <property type="entry name" value="TerL_nuclease"/>
</dbReference>
<dbReference type="PANTHER" id="PTHR41287">
    <property type="match status" value="1"/>
</dbReference>
<evidence type="ECO:0000259" key="2">
    <source>
        <dbReference type="Pfam" id="PF20441"/>
    </source>
</evidence>
<gene>
    <name evidence="3" type="ORF">GNP94_22025</name>
</gene>
<evidence type="ECO:0000313" key="3">
    <source>
        <dbReference type="EMBL" id="MUG68652.1"/>
    </source>
</evidence>
<feature type="domain" description="Terminase large subunit-like endonuclease" evidence="2">
    <location>
        <begin position="292"/>
        <end position="587"/>
    </location>
</feature>
<reference evidence="3 4" key="1">
    <citation type="submission" date="2019-11" db="EMBL/GenBank/DDBJ databases">
        <title>Draft genome sequences of five Paenibacillus species of dairy origin.</title>
        <authorList>
            <person name="Olajide A.M."/>
            <person name="Chen S."/>
            <person name="Lapointe G."/>
        </authorList>
    </citation>
    <scope>NUCLEOTIDE SEQUENCE [LARGE SCALE GENOMIC DNA]</scope>
    <source>
        <strain evidence="3 4">3CS1</strain>
    </source>
</reference>
<dbReference type="InterPro" id="IPR027417">
    <property type="entry name" value="P-loop_NTPase"/>
</dbReference>
<keyword evidence="4" id="KW-1185">Reference proteome</keyword>
<evidence type="ECO:0000313" key="4">
    <source>
        <dbReference type="Proteomes" id="UP000435177"/>
    </source>
</evidence>
<name>A0ABW9T7L4_9BACL</name>
<organism evidence="3 4">
    <name type="scientific">Paenibacillus campinasensis</name>
    <dbReference type="NCBI Taxonomy" id="66347"/>
    <lineage>
        <taxon>Bacteria</taxon>
        <taxon>Bacillati</taxon>
        <taxon>Bacillota</taxon>
        <taxon>Bacilli</taxon>
        <taxon>Bacillales</taxon>
        <taxon>Paenibacillaceae</taxon>
        <taxon>Paenibacillus</taxon>
    </lineage>
</organism>
<dbReference type="Pfam" id="PF03354">
    <property type="entry name" value="TerL_ATPase"/>
    <property type="match status" value="1"/>
</dbReference>
<protein>
    <submittedName>
        <fullName evidence="3">Terminase large subunit</fullName>
    </submittedName>
</protein>
<dbReference type="InterPro" id="IPR005021">
    <property type="entry name" value="Terminase_largesu-like"/>
</dbReference>
<dbReference type="Proteomes" id="UP000435177">
    <property type="component" value="Unassembled WGS sequence"/>
</dbReference>
<dbReference type="Pfam" id="PF20441">
    <property type="entry name" value="TerL_nuclease"/>
    <property type="match status" value="1"/>
</dbReference>
<sequence>MENKTIQTQHSSIDWEDLHPTNRYAAEIVLGIRTSCEMERLACQRHLDDLQRQATPEFPYVFDESRADRVFEWFERCCRHVRGVYSGQPIKLLPFQKFDMGVVYGWVHMDTGQRRFRKAFHLRARGNVKSTEMSGLALYGMCGDCIYPPGQPDLRRYEHSPEVDCAAVDKGQAKRVWGDAREMGINSPEISKRLRIRRGYIEHATRGGLLKPLSKDTKNKDSGAPCLVVIDEYHAHPTSEILDVSYSGFGKRLQSLMQIISTAGKDAENSPCKKEYDYLCKMMRGEVPMQETYCVIIRELDQGDDPHDPDNWVKPNPVLQEDNEYAQELRRQIQTEHDEAFGSGDPQKIREWLTKRVNQWQKDSENKYLSSNHMKKWKSLAMPRADFFELVKGYEAWAGLDLSKTTDLTAVGYVFKLPEGRYAVTAHGFMPSERAQQHEHSDRVPYKQWAEDRWCTLTPGEVVDYNFIRSYMIKTEAEQQWVVKEVCYDAYNATHFTKQLEEEEGYERVEIPQTMKILSEPTKFFRELVIQGRIVHDGSPLLTWCLSNAVELIDSNGNIKLSKKHKDDSQRIDLIAAVINALVRAMSGDDGMDLNAHIMDEDFSF</sequence>
<comment type="caution">
    <text evidence="3">The sequence shown here is derived from an EMBL/GenBank/DDBJ whole genome shotgun (WGS) entry which is preliminary data.</text>
</comment>
<dbReference type="Gene3D" id="3.40.50.300">
    <property type="entry name" value="P-loop containing nucleotide triphosphate hydrolases"/>
    <property type="match status" value="1"/>
</dbReference>
<dbReference type="RefSeq" id="WP_155619018.1">
    <property type="nucleotide sequence ID" value="NZ_WOAA01000031.1"/>
</dbReference>
<feature type="domain" description="Terminase large subunit-like ATPase" evidence="1">
    <location>
        <begin position="94"/>
        <end position="279"/>
    </location>
</feature>
<accession>A0ABW9T7L4</accession>